<sequence>MADLEHSVRRVGGVARMTTLQSAGHSRHHLRRALDAATPYSDSGLETLLRTRLRWLDVRILAQAWIEGHRVDFLIGERLVVQIDGGHHVGGQRVADNAHDAALLVRGYQVIRVGYRQVVEDWPAVQEVITRAVAQGLHRR</sequence>
<dbReference type="InterPro" id="IPR007569">
    <property type="entry name" value="DUF559"/>
</dbReference>
<dbReference type="RefSeq" id="WP_204394463.1">
    <property type="nucleotide sequence ID" value="NZ_JAFBBW010000001.1"/>
</dbReference>
<keyword evidence="2" id="KW-0540">Nuclease</keyword>
<comment type="caution">
    <text evidence="2">The sequence shown here is derived from an EMBL/GenBank/DDBJ whole genome shotgun (WGS) entry which is preliminary data.</text>
</comment>
<dbReference type="InterPro" id="IPR011335">
    <property type="entry name" value="Restrct_endonuc-II-like"/>
</dbReference>
<reference evidence="3" key="1">
    <citation type="journal article" date="2019" name="Int. J. Syst. Evol. Microbiol.">
        <title>The Global Catalogue of Microorganisms (GCM) 10K type strain sequencing project: providing services to taxonomists for standard genome sequencing and annotation.</title>
        <authorList>
            <consortium name="The Broad Institute Genomics Platform"/>
            <consortium name="The Broad Institute Genome Sequencing Center for Infectious Disease"/>
            <person name="Wu L."/>
            <person name="Ma J."/>
        </authorList>
    </citation>
    <scope>NUCLEOTIDE SEQUENCE [LARGE SCALE GENOMIC DNA]</scope>
    <source>
        <strain evidence="3">CGMCC 1.12192</strain>
    </source>
</reference>
<gene>
    <name evidence="2" type="ORF">ACFPER_15780</name>
</gene>
<dbReference type="GO" id="GO:0004519">
    <property type="term" value="F:endonuclease activity"/>
    <property type="evidence" value="ECO:0007669"/>
    <property type="project" value="UniProtKB-KW"/>
</dbReference>
<feature type="domain" description="DUF559" evidence="1">
    <location>
        <begin position="32"/>
        <end position="132"/>
    </location>
</feature>
<evidence type="ECO:0000313" key="2">
    <source>
        <dbReference type="EMBL" id="MFC4830259.1"/>
    </source>
</evidence>
<keyword evidence="2" id="KW-0255">Endonuclease</keyword>
<name>A0ABV9R9I8_9MICO</name>
<organism evidence="2 3">
    <name type="scientific">Agromyces aurantiacus</name>
    <dbReference type="NCBI Taxonomy" id="165814"/>
    <lineage>
        <taxon>Bacteria</taxon>
        <taxon>Bacillati</taxon>
        <taxon>Actinomycetota</taxon>
        <taxon>Actinomycetes</taxon>
        <taxon>Micrococcales</taxon>
        <taxon>Microbacteriaceae</taxon>
        <taxon>Agromyces</taxon>
    </lineage>
</organism>
<accession>A0ABV9R9I8</accession>
<proteinExistence type="predicted"/>
<evidence type="ECO:0000259" key="1">
    <source>
        <dbReference type="Pfam" id="PF04480"/>
    </source>
</evidence>
<protein>
    <submittedName>
        <fullName evidence="2">Endonuclease domain-containing protein</fullName>
    </submittedName>
</protein>
<dbReference type="SUPFAM" id="SSF52980">
    <property type="entry name" value="Restriction endonuclease-like"/>
    <property type="match status" value="1"/>
</dbReference>
<dbReference type="Pfam" id="PF04480">
    <property type="entry name" value="DUF559"/>
    <property type="match status" value="1"/>
</dbReference>
<keyword evidence="2" id="KW-0378">Hydrolase</keyword>
<dbReference type="Gene3D" id="3.40.960.10">
    <property type="entry name" value="VSR Endonuclease"/>
    <property type="match status" value="1"/>
</dbReference>
<dbReference type="Proteomes" id="UP001595960">
    <property type="component" value="Unassembled WGS sequence"/>
</dbReference>
<evidence type="ECO:0000313" key="3">
    <source>
        <dbReference type="Proteomes" id="UP001595960"/>
    </source>
</evidence>
<dbReference type="EMBL" id="JBHSJC010000002">
    <property type="protein sequence ID" value="MFC4830259.1"/>
    <property type="molecule type" value="Genomic_DNA"/>
</dbReference>
<keyword evidence="3" id="KW-1185">Reference proteome</keyword>